<reference evidence="2 3" key="1">
    <citation type="submission" date="2017-03" db="EMBL/GenBank/DDBJ databases">
        <authorList>
            <person name="Afonso C.L."/>
            <person name="Miller P.J."/>
            <person name="Scott M.A."/>
            <person name="Spackman E."/>
            <person name="Goraichik I."/>
            <person name="Dimitrov K.M."/>
            <person name="Suarez D.L."/>
            <person name="Swayne D.E."/>
        </authorList>
    </citation>
    <scope>NUCLEOTIDE SEQUENCE [LARGE SCALE GENOMIC DNA]</scope>
    <source>
        <strain evidence="2 3">CECT 7751</strain>
    </source>
</reference>
<name>A0A1X7ABN1_9RHOB</name>
<proteinExistence type="predicted"/>
<keyword evidence="3" id="KW-1185">Reference proteome</keyword>
<evidence type="ECO:0000313" key="3">
    <source>
        <dbReference type="Proteomes" id="UP000193963"/>
    </source>
</evidence>
<accession>A0A1X7ABN1</accession>
<evidence type="ECO:0000313" key="1">
    <source>
        <dbReference type="EMBL" id="SLN28743.1"/>
    </source>
</evidence>
<gene>
    <name evidence="1" type="ORF">PSM7751_01144</name>
    <name evidence="2" type="ORF">PSM7751_04271</name>
</gene>
<sequence>MRSLTSAGAALRAVETDDLEEYPLSGQERLDSHYFIAWHHRRWLNSEMRLKATEECRALYFDLICIAQEQNPIGTLPADTEQLAKLLGVDQGRLQRLCEGSFGPLHKWRPCLCEGVVRLYHPMVLEVVTDAIARKHDNRARNEAGNAMKRRQRLRSAIAGYHVDLAANDAAILWMDEWLMEQGCGYRGASWIERAIGAWSDHQLHMHTRGGRQLS</sequence>
<dbReference type="Proteomes" id="UP000193963">
    <property type="component" value="Unassembled WGS sequence"/>
</dbReference>
<dbReference type="EMBL" id="FWFN01000002">
    <property type="protein sequence ID" value="SLN28743.1"/>
    <property type="molecule type" value="Genomic_DNA"/>
</dbReference>
<evidence type="ECO:0000313" key="2">
    <source>
        <dbReference type="EMBL" id="SLN75316.1"/>
    </source>
</evidence>
<dbReference type="RefSeq" id="WP_234986475.1">
    <property type="nucleotide sequence ID" value="NZ_FWFN01000002.1"/>
</dbReference>
<dbReference type="AlphaFoldDB" id="A0A1X7ABN1"/>
<protein>
    <submittedName>
        <fullName evidence="2">Uncharacterized protein</fullName>
    </submittedName>
</protein>
<organism evidence="2 3">
    <name type="scientific">Pseudooceanicola marinus</name>
    <dbReference type="NCBI Taxonomy" id="396013"/>
    <lineage>
        <taxon>Bacteria</taxon>
        <taxon>Pseudomonadati</taxon>
        <taxon>Pseudomonadota</taxon>
        <taxon>Alphaproteobacteria</taxon>
        <taxon>Rhodobacterales</taxon>
        <taxon>Paracoccaceae</taxon>
        <taxon>Pseudooceanicola</taxon>
    </lineage>
</organism>
<dbReference type="EMBL" id="FWFN01000022">
    <property type="protein sequence ID" value="SLN75316.1"/>
    <property type="molecule type" value="Genomic_DNA"/>
</dbReference>